<protein>
    <submittedName>
        <fullName evidence="1">Uncharacterized protein</fullName>
    </submittedName>
</protein>
<reference evidence="2" key="1">
    <citation type="submission" date="2021-01" db="EMBL/GenBank/DDBJ databases">
        <title>Caligus Genome Assembly.</title>
        <authorList>
            <person name="Gallardo-Escarate C."/>
        </authorList>
    </citation>
    <scope>NUCLEOTIDE SEQUENCE [LARGE SCALE GENOMIC DNA]</scope>
</reference>
<proteinExistence type="predicted"/>
<sequence length="74" mass="8381">ARIVIVNNNSYFCSFTDFSEDLMQTISGDHSTLMLMWNSRSMTGFAGETDDHLLQNVSSRKKFVGFSLSSKNHK</sequence>
<organism evidence="1 2">
    <name type="scientific">Caligus rogercresseyi</name>
    <name type="common">Sea louse</name>
    <dbReference type="NCBI Taxonomy" id="217165"/>
    <lineage>
        <taxon>Eukaryota</taxon>
        <taxon>Metazoa</taxon>
        <taxon>Ecdysozoa</taxon>
        <taxon>Arthropoda</taxon>
        <taxon>Crustacea</taxon>
        <taxon>Multicrustacea</taxon>
        <taxon>Hexanauplia</taxon>
        <taxon>Copepoda</taxon>
        <taxon>Siphonostomatoida</taxon>
        <taxon>Caligidae</taxon>
        <taxon>Caligus</taxon>
    </lineage>
</organism>
<dbReference type="AlphaFoldDB" id="A0A7T8KJX0"/>
<dbReference type="EMBL" id="CP045891">
    <property type="protein sequence ID" value="QQP57298.1"/>
    <property type="molecule type" value="Genomic_DNA"/>
</dbReference>
<evidence type="ECO:0000313" key="2">
    <source>
        <dbReference type="Proteomes" id="UP000595437"/>
    </source>
</evidence>
<feature type="non-terminal residue" evidence="1">
    <location>
        <position position="74"/>
    </location>
</feature>
<dbReference type="Proteomes" id="UP000595437">
    <property type="component" value="Chromosome 2"/>
</dbReference>
<gene>
    <name evidence="1" type="ORF">FKW44_002226</name>
</gene>
<accession>A0A7T8KJX0</accession>
<evidence type="ECO:0000313" key="1">
    <source>
        <dbReference type="EMBL" id="QQP57298.1"/>
    </source>
</evidence>
<keyword evidence="2" id="KW-1185">Reference proteome</keyword>
<name>A0A7T8KJX0_CALRO</name>
<feature type="non-terminal residue" evidence="1">
    <location>
        <position position="1"/>
    </location>
</feature>